<feature type="domain" description="Mechanosensitive ion channel transmembrane helices 2/3" evidence="10">
    <location>
        <begin position="212"/>
        <end position="253"/>
    </location>
</feature>
<dbReference type="GO" id="GO:0005886">
    <property type="term" value="C:plasma membrane"/>
    <property type="evidence" value="ECO:0007669"/>
    <property type="project" value="UniProtKB-SubCell"/>
</dbReference>
<dbReference type="SUPFAM" id="SSF50182">
    <property type="entry name" value="Sm-like ribonucleoproteins"/>
    <property type="match status" value="1"/>
</dbReference>
<feature type="domain" description="Mechanosensitive ion channel MscS C-terminal" evidence="9">
    <location>
        <begin position="328"/>
        <end position="412"/>
    </location>
</feature>
<evidence type="ECO:0000259" key="9">
    <source>
        <dbReference type="Pfam" id="PF21082"/>
    </source>
</evidence>
<dbReference type="Gene3D" id="2.30.30.60">
    <property type="match status" value="1"/>
</dbReference>
<evidence type="ECO:0000256" key="1">
    <source>
        <dbReference type="ARBA" id="ARBA00004651"/>
    </source>
</evidence>
<dbReference type="Pfam" id="PF21088">
    <property type="entry name" value="MS_channel_1st"/>
    <property type="match status" value="1"/>
</dbReference>
<reference evidence="11 12" key="2">
    <citation type="submission" date="2020-05" db="EMBL/GenBank/DDBJ databases">
        <title>Draft genome sequence of Desulfovibrio sp. strainFSS-1.</title>
        <authorList>
            <person name="Shimoshige H."/>
            <person name="Kobayashi H."/>
            <person name="Maekawa T."/>
        </authorList>
    </citation>
    <scope>NUCLEOTIDE SEQUENCE [LARGE SCALE GENOMIC DNA]</scope>
    <source>
        <strain evidence="11 12">SIID29052-01</strain>
    </source>
</reference>
<comment type="caution">
    <text evidence="11">The sequence shown here is derived from an EMBL/GenBank/DDBJ whole genome shotgun (WGS) entry which is preliminary data.</text>
</comment>
<dbReference type="Pfam" id="PF00924">
    <property type="entry name" value="MS_channel_2nd"/>
    <property type="match status" value="1"/>
</dbReference>
<dbReference type="InterPro" id="IPR023408">
    <property type="entry name" value="MscS_beta-dom_sf"/>
</dbReference>
<feature type="transmembrane region" description="Helical" evidence="7">
    <location>
        <begin position="216"/>
        <end position="237"/>
    </location>
</feature>
<dbReference type="InterPro" id="IPR049142">
    <property type="entry name" value="MS_channel_1st"/>
</dbReference>
<gene>
    <name evidence="11" type="primary">mscK_2</name>
    <name evidence="11" type="ORF">NNJEOMEG_01849</name>
</gene>
<dbReference type="InterPro" id="IPR052702">
    <property type="entry name" value="MscS-like_channel"/>
</dbReference>
<dbReference type="AlphaFoldDB" id="A0A6V8LTU6"/>
<protein>
    <submittedName>
        <fullName evidence="11">Mechanosensitive channel MscK</fullName>
    </submittedName>
</protein>
<dbReference type="Proteomes" id="UP000494245">
    <property type="component" value="Unassembled WGS sequence"/>
</dbReference>
<feature type="transmembrane region" description="Helical" evidence="7">
    <location>
        <begin position="174"/>
        <end position="196"/>
    </location>
</feature>
<dbReference type="InterPro" id="IPR049278">
    <property type="entry name" value="MS_channel_C"/>
</dbReference>
<accession>A0A6V8LTU6</accession>
<feature type="domain" description="Mechanosensitive ion channel MscS" evidence="8">
    <location>
        <begin position="255"/>
        <end position="320"/>
    </location>
</feature>
<organism evidence="11 12">
    <name type="scientific">Fundidesulfovibrio magnetotacticus</name>
    <dbReference type="NCBI Taxonomy" id="2730080"/>
    <lineage>
        <taxon>Bacteria</taxon>
        <taxon>Pseudomonadati</taxon>
        <taxon>Thermodesulfobacteriota</taxon>
        <taxon>Desulfovibrionia</taxon>
        <taxon>Desulfovibrionales</taxon>
        <taxon>Desulfovibrionaceae</taxon>
        <taxon>Fundidesulfovibrio</taxon>
    </lineage>
</organism>
<dbReference type="SUPFAM" id="SSF82689">
    <property type="entry name" value="Mechanosensitive channel protein MscS (YggB), C-terminal domain"/>
    <property type="match status" value="1"/>
</dbReference>
<feature type="transmembrane region" description="Helical" evidence="7">
    <location>
        <begin position="72"/>
        <end position="92"/>
    </location>
</feature>
<dbReference type="PANTHER" id="PTHR30347">
    <property type="entry name" value="POTASSIUM CHANNEL RELATED"/>
    <property type="match status" value="1"/>
</dbReference>
<feature type="transmembrane region" description="Helical" evidence="7">
    <location>
        <begin position="130"/>
        <end position="154"/>
    </location>
</feature>
<evidence type="ECO:0000313" key="12">
    <source>
        <dbReference type="Proteomes" id="UP000494245"/>
    </source>
</evidence>
<dbReference type="InterPro" id="IPR011066">
    <property type="entry name" value="MscS_channel_C_sf"/>
</dbReference>
<keyword evidence="3" id="KW-1003">Cell membrane</keyword>
<evidence type="ECO:0000256" key="6">
    <source>
        <dbReference type="ARBA" id="ARBA00023136"/>
    </source>
</evidence>
<dbReference type="Gene3D" id="1.10.287.1260">
    <property type="match status" value="1"/>
</dbReference>
<dbReference type="EMBL" id="BLTE01000007">
    <property type="protein sequence ID" value="GFK94011.1"/>
    <property type="molecule type" value="Genomic_DNA"/>
</dbReference>
<dbReference type="SUPFAM" id="SSF82861">
    <property type="entry name" value="Mechanosensitive channel protein MscS (YggB), transmembrane region"/>
    <property type="match status" value="1"/>
</dbReference>
<keyword evidence="5 7" id="KW-1133">Transmembrane helix</keyword>
<keyword evidence="6 7" id="KW-0472">Membrane</keyword>
<evidence type="ECO:0000259" key="10">
    <source>
        <dbReference type="Pfam" id="PF21088"/>
    </source>
</evidence>
<dbReference type="Pfam" id="PF21082">
    <property type="entry name" value="MS_channel_3rd"/>
    <property type="match status" value="1"/>
</dbReference>
<keyword evidence="4 7" id="KW-0812">Transmembrane</keyword>
<evidence type="ECO:0000256" key="2">
    <source>
        <dbReference type="ARBA" id="ARBA00008017"/>
    </source>
</evidence>
<dbReference type="InterPro" id="IPR010920">
    <property type="entry name" value="LSM_dom_sf"/>
</dbReference>
<evidence type="ECO:0000256" key="5">
    <source>
        <dbReference type="ARBA" id="ARBA00022989"/>
    </source>
</evidence>
<dbReference type="RefSeq" id="WP_173083643.1">
    <property type="nucleotide sequence ID" value="NZ_BLTE01000007.1"/>
</dbReference>
<evidence type="ECO:0000259" key="8">
    <source>
        <dbReference type="Pfam" id="PF00924"/>
    </source>
</evidence>
<comment type="subcellular location">
    <subcellularLocation>
        <location evidence="1">Cell membrane</location>
        <topology evidence="1">Multi-pass membrane protein</topology>
    </subcellularLocation>
</comment>
<keyword evidence="12" id="KW-1185">Reference proteome</keyword>
<feature type="transmembrane region" description="Helical" evidence="7">
    <location>
        <begin position="29"/>
        <end position="51"/>
    </location>
</feature>
<proteinExistence type="inferred from homology"/>
<comment type="similarity">
    <text evidence="2">Belongs to the MscS (TC 1.A.23) family.</text>
</comment>
<evidence type="ECO:0000256" key="3">
    <source>
        <dbReference type="ARBA" id="ARBA00022475"/>
    </source>
</evidence>
<feature type="transmembrane region" description="Helical" evidence="7">
    <location>
        <begin position="104"/>
        <end position="123"/>
    </location>
</feature>
<dbReference type="InterPro" id="IPR006685">
    <property type="entry name" value="MscS_channel_2nd"/>
</dbReference>
<evidence type="ECO:0000313" key="11">
    <source>
        <dbReference type="EMBL" id="GFK94011.1"/>
    </source>
</evidence>
<reference evidence="11 12" key="1">
    <citation type="submission" date="2020-04" db="EMBL/GenBank/DDBJ databases">
        <authorList>
            <consortium name="Desulfovibrio sp. FSS-1 genome sequencing consortium"/>
            <person name="Shimoshige H."/>
            <person name="Kobayashi H."/>
            <person name="Maekawa T."/>
        </authorList>
    </citation>
    <scope>NUCLEOTIDE SEQUENCE [LARGE SCALE GENOMIC DNA]</scope>
    <source>
        <strain evidence="11 12">SIID29052-01</strain>
    </source>
</reference>
<dbReference type="PANTHER" id="PTHR30347:SF1">
    <property type="entry name" value="MECHANOSENSITIVE CHANNEL MSCK"/>
    <property type="match status" value="1"/>
</dbReference>
<evidence type="ECO:0000256" key="4">
    <source>
        <dbReference type="ARBA" id="ARBA00022692"/>
    </source>
</evidence>
<dbReference type="InterPro" id="IPR011014">
    <property type="entry name" value="MscS_channel_TM-2"/>
</dbReference>
<evidence type="ECO:0000256" key="7">
    <source>
        <dbReference type="SAM" id="Phobius"/>
    </source>
</evidence>
<name>A0A6V8LTU6_9BACT</name>
<dbReference type="GO" id="GO:0008381">
    <property type="term" value="F:mechanosensitive monoatomic ion channel activity"/>
    <property type="evidence" value="ECO:0007669"/>
    <property type="project" value="UniProtKB-ARBA"/>
</dbReference>
<sequence>MDQTTVKPLAFGWRGVQGWLNEHVLHESGLVQALVCLAALALGIFAARALGRILSSKVQGREQLRLWVSQRLPGFLAPLAMLLALRVVLSVSEAWGWPSVVTGIGLKVAEAWLVIQFFASLLLPHGWTRLVTVLVVGLYALEGAGALDPLVNYLDGMALSFDNERLSLLEVVKAMILLAIMLPLINKLCAFLEAALERMADVKPRVRVLVSKLTKIGLYSVSIISALDLVGINVHMLTVFSGAAGLGIGFGLQKVVSNLVSGVILLLDNSIKPGDVIEVGGVYGWVDSMNARYASMVTRDGKAFLIPNDELVANKVVNWSYTGSSVRVRIPVGVAYATDLKLASELMLKACEGQDRVLTNPKPMVLLREFGDNAVLLELRMWVDHPERGLAKVSSAVQLGIWEAFKARGVEFPFPQRDLHMHSPLRVVVDRPLPGEDPD</sequence>
<dbReference type="Gene3D" id="3.30.70.100">
    <property type="match status" value="1"/>
</dbReference>